<dbReference type="InterPro" id="IPR036291">
    <property type="entry name" value="NAD(P)-bd_dom_sf"/>
</dbReference>
<evidence type="ECO:0000256" key="1">
    <source>
        <dbReference type="ARBA" id="ARBA00006484"/>
    </source>
</evidence>
<dbReference type="KEGG" id="rml:FF011L_52380"/>
<keyword evidence="2 3" id="KW-0560">Oxidoreductase</keyword>
<proteinExistence type="inferred from homology"/>
<dbReference type="PANTHER" id="PTHR43639">
    <property type="entry name" value="OXIDOREDUCTASE, SHORT-CHAIN DEHYDROGENASE/REDUCTASE FAMILY (AFU_ORTHOLOGUE AFUA_5G02870)"/>
    <property type="match status" value="1"/>
</dbReference>
<accession>A0A517MNG9</accession>
<name>A0A517MNG9_9BACT</name>
<keyword evidence="4" id="KW-1185">Reference proteome</keyword>
<dbReference type="Gene3D" id="3.40.50.720">
    <property type="entry name" value="NAD(P)-binding Rossmann-like Domain"/>
    <property type="match status" value="1"/>
</dbReference>
<organism evidence="3 4">
    <name type="scientific">Roseimaritima multifibrata</name>
    <dbReference type="NCBI Taxonomy" id="1930274"/>
    <lineage>
        <taxon>Bacteria</taxon>
        <taxon>Pseudomonadati</taxon>
        <taxon>Planctomycetota</taxon>
        <taxon>Planctomycetia</taxon>
        <taxon>Pirellulales</taxon>
        <taxon>Pirellulaceae</taxon>
        <taxon>Roseimaritima</taxon>
    </lineage>
</organism>
<dbReference type="SUPFAM" id="SSF51735">
    <property type="entry name" value="NAD(P)-binding Rossmann-fold domains"/>
    <property type="match status" value="1"/>
</dbReference>
<evidence type="ECO:0000313" key="3">
    <source>
        <dbReference type="EMBL" id="QDS96428.1"/>
    </source>
</evidence>
<dbReference type="CDD" id="cd05233">
    <property type="entry name" value="SDR_c"/>
    <property type="match status" value="1"/>
</dbReference>
<reference evidence="3 4" key="1">
    <citation type="submission" date="2019-02" db="EMBL/GenBank/DDBJ databases">
        <title>Deep-cultivation of Planctomycetes and their phenomic and genomic characterization uncovers novel biology.</title>
        <authorList>
            <person name="Wiegand S."/>
            <person name="Jogler M."/>
            <person name="Boedeker C."/>
            <person name="Pinto D."/>
            <person name="Vollmers J."/>
            <person name="Rivas-Marin E."/>
            <person name="Kohn T."/>
            <person name="Peeters S.H."/>
            <person name="Heuer A."/>
            <person name="Rast P."/>
            <person name="Oberbeckmann S."/>
            <person name="Bunk B."/>
            <person name="Jeske O."/>
            <person name="Meyerdierks A."/>
            <person name="Storesund J.E."/>
            <person name="Kallscheuer N."/>
            <person name="Luecker S."/>
            <person name="Lage O.M."/>
            <person name="Pohl T."/>
            <person name="Merkel B.J."/>
            <person name="Hornburger P."/>
            <person name="Mueller R.-W."/>
            <person name="Bruemmer F."/>
            <person name="Labrenz M."/>
            <person name="Spormann A.M."/>
            <person name="Op den Camp H."/>
            <person name="Overmann J."/>
            <person name="Amann R."/>
            <person name="Jetten M.S.M."/>
            <person name="Mascher T."/>
            <person name="Medema M.H."/>
            <person name="Devos D.P."/>
            <person name="Kaster A.-K."/>
            <person name="Ovreas L."/>
            <person name="Rohde M."/>
            <person name="Galperin M.Y."/>
            <person name="Jogler C."/>
        </authorList>
    </citation>
    <scope>NUCLEOTIDE SEQUENCE [LARGE SCALE GENOMIC DNA]</scope>
    <source>
        <strain evidence="3 4">FF011L</strain>
    </source>
</reference>
<sequence>MSRIAKLFADPHPVALVTGSGAPRVGNVIARHLASLGCRIVIHANSSMEAAERTASELRSEGVETIVVQASIEKSEQVERMIEEVVETFGRLDILVNSAAIWEPKRLEDVTPEDVRRYFEVNTLGTFVAARSAGLQMVTQPKGGVIINIGDWGLVRPYLDHAAYFPSKGAIEGMTRSLAVELAERNRAVRVNCIHPGPVLLGDDLPTATQAAVMGSTLLKRVGTPEHVAHAVQFLVENDFVTGAAIPVDGGRTIYADDGLQTKHKIG</sequence>
<dbReference type="FunFam" id="3.40.50.720:FF:000084">
    <property type="entry name" value="Short-chain dehydrogenase reductase"/>
    <property type="match status" value="1"/>
</dbReference>
<dbReference type="Proteomes" id="UP000320672">
    <property type="component" value="Chromosome"/>
</dbReference>
<dbReference type="OrthoDB" id="9803333at2"/>
<dbReference type="AlphaFoldDB" id="A0A517MNG9"/>
<protein>
    <submittedName>
        <fullName evidence="3">Glucose 1-dehydrogenase 2</fullName>
        <ecNumber evidence="3">1.1.1.47</ecNumber>
    </submittedName>
</protein>
<evidence type="ECO:0000313" key="4">
    <source>
        <dbReference type="Proteomes" id="UP000320672"/>
    </source>
</evidence>
<dbReference type="GO" id="GO:0047936">
    <property type="term" value="F:glucose 1-dehydrogenase [NAD(P)+] activity"/>
    <property type="evidence" value="ECO:0007669"/>
    <property type="project" value="UniProtKB-EC"/>
</dbReference>
<dbReference type="PRINTS" id="PR00080">
    <property type="entry name" value="SDRFAMILY"/>
</dbReference>
<dbReference type="PRINTS" id="PR00081">
    <property type="entry name" value="GDHRDH"/>
</dbReference>
<evidence type="ECO:0000256" key="2">
    <source>
        <dbReference type="ARBA" id="ARBA00023002"/>
    </source>
</evidence>
<gene>
    <name evidence="3" type="primary">ycdF_3</name>
    <name evidence="3" type="ORF">FF011L_52380</name>
</gene>
<comment type="similarity">
    <text evidence="1">Belongs to the short-chain dehydrogenases/reductases (SDR) family.</text>
</comment>
<dbReference type="InterPro" id="IPR002347">
    <property type="entry name" value="SDR_fam"/>
</dbReference>
<dbReference type="EMBL" id="CP036262">
    <property type="protein sequence ID" value="QDS96428.1"/>
    <property type="molecule type" value="Genomic_DNA"/>
</dbReference>
<dbReference type="PANTHER" id="PTHR43639:SF1">
    <property type="entry name" value="SHORT-CHAIN DEHYDROGENASE_REDUCTASE FAMILY PROTEIN"/>
    <property type="match status" value="1"/>
</dbReference>
<dbReference type="EC" id="1.1.1.47" evidence="3"/>
<dbReference type="RefSeq" id="WP_145354575.1">
    <property type="nucleotide sequence ID" value="NZ_CP036262.1"/>
</dbReference>
<dbReference type="Pfam" id="PF13561">
    <property type="entry name" value="adh_short_C2"/>
    <property type="match status" value="1"/>
</dbReference>